<keyword evidence="1" id="KW-1133">Transmembrane helix</keyword>
<evidence type="ECO:0000313" key="2">
    <source>
        <dbReference type="EMBL" id="MBC1180085.1"/>
    </source>
</evidence>
<sequence>MKISVAEHIDRGFRIRLVNFSYFLHECGILNCKLFRNYFIARPIFYLFFEIIKSVKKNFHLLQHFFSSNCLILCNINVIVFIIIHVKRDRMKFSQFLNN</sequence>
<protein>
    <submittedName>
        <fullName evidence="2">Uncharacterized protein</fullName>
    </submittedName>
</protein>
<organism evidence="2">
    <name type="scientific">Lutzomyia longipalpis</name>
    <name type="common">Sand fly</name>
    <dbReference type="NCBI Taxonomy" id="7200"/>
    <lineage>
        <taxon>Eukaryota</taxon>
        <taxon>Metazoa</taxon>
        <taxon>Ecdysozoa</taxon>
        <taxon>Arthropoda</taxon>
        <taxon>Hexapoda</taxon>
        <taxon>Insecta</taxon>
        <taxon>Pterygota</taxon>
        <taxon>Neoptera</taxon>
        <taxon>Endopterygota</taxon>
        <taxon>Diptera</taxon>
        <taxon>Nematocera</taxon>
        <taxon>Psychodoidea</taxon>
        <taxon>Psychodidae</taxon>
        <taxon>Lutzomyia</taxon>
        <taxon>Lutzomyia</taxon>
    </lineage>
</organism>
<dbReference type="AlphaFoldDB" id="A0A7G3B580"/>
<name>A0A7G3B580_LUTLO</name>
<keyword evidence="1" id="KW-0812">Transmembrane</keyword>
<reference evidence="2" key="1">
    <citation type="journal article" date="2020" name="BMC">
        <title>Leishmania infection induces a limited differential gene expression in the sand fly midgut.</title>
        <authorList>
            <person name="Coutinho-Abreu I.V."/>
            <person name="Serafim T.D."/>
            <person name="Meneses C."/>
            <person name="Kamhawi S."/>
            <person name="Oliveira F."/>
            <person name="Valenzuela J.G."/>
        </authorList>
    </citation>
    <scope>NUCLEOTIDE SEQUENCE</scope>
    <source>
        <strain evidence="2">Jacobina</strain>
        <tissue evidence="2">Midgut</tissue>
    </source>
</reference>
<proteinExistence type="predicted"/>
<accession>A0A7G3B580</accession>
<feature type="transmembrane region" description="Helical" evidence="1">
    <location>
        <begin position="65"/>
        <end position="86"/>
    </location>
</feature>
<keyword evidence="1" id="KW-0472">Membrane</keyword>
<evidence type="ECO:0000256" key="1">
    <source>
        <dbReference type="SAM" id="Phobius"/>
    </source>
</evidence>
<dbReference type="EMBL" id="GITU01011382">
    <property type="protein sequence ID" value="MBC1180085.1"/>
    <property type="molecule type" value="Transcribed_RNA"/>
</dbReference>